<dbReference type="InterPro" id="IPR000629">
    <property type="entry name" value="RNA-helicase_DEAD-box_CS"/>
</dbReference>
<evidence type="ECO:0000313" key="8">
    <source>
        <dbReference type="Proteomes" id="UP000789508"/>
    </source>
</evidence>
<name>A0A9N8VVF7_9GLOM</name>
<dbReference type="GO" id="GO:0005829">
    <property type="term" value="C:cytosol"/>
    <property type="evidence" value="ECO:0007669"/>
    <property type="project" value="TreeGrafter"/>
</dbReference>
<dbReference type="GO" id="GO:0005524">
    <property type="term" value="F:ATP binding"/>
    <property type="evidence" value="ECO:0007669"/>
    <property type="project" value="UniProtKB-KW"/>
</dbReference>
<dbReference type="Gene3D" id="3.40.1190.10">
    <property type="entry name" value="Mur-like, catalytic domain"/>
    <property type="match status" value="2"/>
</dbReference>
<evidence type="ECO:0000313" key="7">
    <source>
        <dbReference type="EMBL" id="CAG8464015.1"/>
    </source>
</evidence>
<dbReference type="GO" id="GO:0004799">
    <property type="term" value="F:thymidylate synthase activity"/>
    <property type="evidence" value="ECO:0007669"/>
    <property type="project" value="TreeGrafter"/>
</dbReference>
<dbReference type="SUPFAM" id="SSF55831">
    <property type="entry name" value="Thymidylate synthase/dCMP hydroxymethylase"/>
    <property type="match status" value="1"/>
</dbReference>
<dbReference type="PROSITE" id="PS01012">
    <property type="entry name" value="FOLYLPOLYGLU_SYNT_2"/>
    <property type="match status" value="1"/>
</dbReference>
<dbReference type="SUPFAM" id="SSF53623">
    <property type="entry name" value="MurD-like peptide ligases, catalytic domain"/>
    <property type="match status" value="1"/>
</dbReference>
<accession>A0A9N8VVF7</accession>
<dbReference type="InterPro" id="IPR045097">
    <property type="entry name" value="Thymidate_synth/dCMP_Mease"/>
</dbReference>
<reference evidence="7" key="1">
    <citation type="submission" date="2021-06" db="EMBL/GenBank/DDBJ databases">
        <authorList>
            <person name="Kallberg Y."/>
            <person name="Tangrot J."/>
            <person name="Rosling A."/>
        </authorList>
    </citation>
    <scope>NUCLEOTIDE SEQUENCE</scope>
    <source>
        <strain evidence="7">FL130A</strain>
    </source>
</reference>
<dbReference type="GO" id="GO:0016887">
    <property type="term" value="F:ATP hydrolysis activity"/>
    <property type="evidence" value="ECO:0007669"/>
    <property type="project" value="InterPro"/>
</dbReference>
<keyword evidence="3" id="KW-0808">Transferase</keyword>
<dbReference type="PANTHER" id="PTHR11548">
    <property type="entry name" value="THYMIDYLATE SYNTHASE 1"/>
    <property type="match status" value="1"/>
</dbReference>
<dbReference type="InterPro" id="IPR027417">
    <property type="entry name" value="P-loop_NTPase"/>
</dbReference>
<organism evidence="7 8">
    <name type="scientific">Ambispora leptoticha</name>
    <dbReference type="NCBI Taxonomy" id="144679"/>
    <lineage>
        <taxon>Eukaryota</taxon>
        <taxon>Fungi</taxon>
        <taxon>Fungi incertae sedis</taxon>
        <taxon>Mucoromycota</taxon>
        <taxon>Glomeromycotina</taxon>
        <taxon>Glomeromycetes</taxon>
        <taxon>Archaeosporales</taxon>
        <taxon>Ambisporaceae</taxon>
        <taxon>Ambispora</taxon>
    </lineage>
</organism>
<dbReference type="InterPro" id="IPR003593">
    <property type="entry name" value="AAA+_ATPase"/>
</dbReference>
<dbReference type="InterPro" id="IPR023451">
    <property type="entry name" value="Thymidate_synth/dCMP_Mease_dom"/>
</dbReference>
<dbReference type="SUPFAM" id="SSF52540">
    <property type="entry name" value="P-loop containing nucleoside triphosphate hydrolases"/>
    <property type="match status" value="1"/>
</dbReference>
<keyword evidence="1" id="KW-0436">Ligase</keyword>
<dbReference type="Gene3D" id="3.30.572.10">
    <property type="entry name" value="Thymidylate synthase/dCMP hydroxymethylase domain"/>
    <property type="match status" value="2"/>
</dbReference>
<sequence>MLSKLYGHEKKTIDRLKDYPYYFSAQKRLNWLLNQPERNDVQKDVLISEPIKAINLKKRGKVNYLTGENGFGKSTIISLVMEKIAYAEHENLVENGLSTGQKQLTDLNNLFTNSEGKEIFIFDEADNALDENNKKEFREKIEGISKKKLVILIRYLNLLKMIIENGETRLDRTGVGTKALFGCQTRFDLRDTNIRYLVDNGVNIWNEWPYEKFKLSENYQGETVKEFVEKIRVDKEFAKKHGNLGPVYGVPFNIASYSLLVTMIAQQVKEQLKREPKKLPILKLNPEIKSLFDFAFEDISLENYEPHPPIKGKGYIRREMDLGLKRVKMACRLLGHPEKKQRTVHITGTNGKGSTTAFLASVLKNSGLRVDPVDLVIYEVGLGGEHDATNVILPLVSIITNIDYDHFRYLGNKLEEEHLSVTYLQNYFASQEEQYKEKLLNEMQEIIENSPLVVQLKEENNALKSFIEGYKLGKEFVKPVQKGQEFEDYVHEKLQEIFSGSDIIENVTHARTSAGTRADILQIVRDGSDQEKVIGRIVYEVKNTEK</sequence>
<dbReference type="Proteomes" id="UP000789508">
    <property type="component" value="Unassembled WGS sequence"/>
</dbReference>
<dbReference type="SMART" id="SM00382">
    <property type="entry name" value="AAA"/>
    <property type="match status" value="1"/>
</dbReference>
<protein>
    <submittedName>
        <fullName evidence="7">1071_t:CDS:1</fullName>
    </submittedName>
</protein>
<evidence type="ECO:0000256" key="3">
    <source>
        <dbReference type="ARBA" id="ARBA00022679"/>
    </source>
</evidence>
<keyword evidence="8" id="KW-1185">Reference proteome</keyword>
<evidence type="ECO:0000256" key="5">
    <source>
        <dbReference type="ARBA" id="ARBA00022840"/>
    </source>
</evidence>
<dbReference type="InterPro" id="IPR036565">
    <property type="entry name" value="Mur-like_cat_sf"/>
</dbReference>
<dbReference type="GO" id="GO:0032259">
    <property type="term" value="P:methylation"/>
    <property type="evidence" value="ECO:0007669"/>
    <property type="project" value="UniProtKB-KW"/>
</dbReference>
<dbReference type="PANTHER" id="PTHR11548:SF9">
    <property type="entry name" value="THYMIDYLATE SYNTHASE"/>
    <property type="match status" value="1"/>
</dbReference>
<dbReference type="AlphaFoldDB" id="A0A9N8VVF7"/>
<dbReference type="Pfam" id="PF00303">
    <property type="entry name" value="Thymidylat_synt"/>
    <property type="match status" value="2"/>
</dbReference>
<dbReference type="OrthoDB" id="2404512at2759"/>
<evidence type="ECO:0000256" key="1">
    <source>
        <dbReference type="ARBA" id="ARBA00022598"/>
    </source>
</evidence>
<evidence type="ECO:0000259" key="6">
    <source>
        <dbReference type="SMART" id="SM00382"/>
    </source>
</evidence>
<dbReference type="PROSITE" id="PS00039">
    <property type="entry name" value="DEAD_ATP_HELICASE"/>
    <property type="match status" value="1"/>
</dbReference>
<dbReference type="Gene3D" id="3.40.50.300">
    <property type="entry name" value="P-loop containing nucleotide triphosphate hydrolases"/>
    <property type="match status" value="1"/>
</dbReference>
<keyword evidence="4" id="KW-0547">Nucleotide-binding</keyword>
<dbReference type="GO" id="GO:0004326">
    <property type="term" value="F:tetrahydrofolylpolyglutamate synthase activity"/>
    <property type="evidence" value="ECO:0007669"/>
    <property type="project" value="InterPro"/>
</dbReference>
<evidence type="ECO:0000256" key="4">
    <source>
        <dbReference type="ARBA" id="ARBA00022741"/>
    </source>
</evidence>
<proteinExistence type="predicted"/>
<keyword evidence="5" id="KW-0067">ATP-binding</keyword>
<dbReference type="PROSITE" id="PS01011">
    <property type="entry name" value="FOLYLPOLYGLU_SYNT_1"/>
    <property type="match status" value="1"/>
</dbReference>
<comment type="caution">
    <text evidence="7">The sequence shown here is derived from an EMBL/GenBank/DDBJ whole genome shotgun (WGS) entry which is preliminary data.</text>
</comment>
<keyword evidence="2" id="KW-0489">Methyltransferase</keyword>
<dbReference type="InterPro" id="IPR036926">
    <property type="entry name" value="Thymidate_synth/dCMP_Mease_sf"/>
</dbReference>
<gene>
    <name evidence="7" type="ORF">ALEPTO_LOCUS1685</name>
</gene>
<dbReference type="EMBL" id="CAJVPS010000199">
    <property type="protein sequence ID" value="CAG8464015.1"/>
    <property type="molecule type" value="Genomic_DNA"/>
</dbReference>
<dbReference type="InterPro" id="IPR018109">
    <property type="entry name" value="Folylpolyglutamate_synth_CS"/>
</dbReference>
<dbReference type="GO" id="GO:0006231">
    <property type="term" value="P:dTMP biosynthetic process"/>
    <property type="evidence" value="ECO:0007669"/>
    <property type="project" value="TreeGrafter"/>
</dbReference>
<feature type="domain" description="AAA+ ATPase" evidence="6">
    <location>
        <begin position="59"/>
        <end position="180"/>
    </location>
</feature>
<evidence type="ECO:0000256" key="2">
    <source>
        <dbReference type="ARBA" id="ARBA00022603"/>
    </source>
</evidence>